<dbReference type="EC" id="2.4.1.-" evidence="12"/>
<evidence type="ECO:0000256" key="9">
    <source>
        <dbReference type="ARBA" id="ARBA00023136"/>
    </source>
</evidence>
<comment type="pathway">
    <text evidence="2">Protein modification; protein glycosylation.</text>
</comment>
<feature type="transmembrane region" description="Helical" evidence="12">
    <location>
        <begin position="76"/>
        <end position="94"/>
    </location>
</feature>
<organism evidence="14 15">
    <name type="scientific">Strigamia maritima</name>
    <name type="common">European centipede</name>
    <name type="synonym">Geophilus maritimus</name>
    <dbReference type="NCBI Taxonomy" id="126957"/>
    <lineage>
        <taxon>Eukaryota</taxon>
        <taxon>Metazoa</taxon>
        <taxon>Ecdysozoa</taxon>
        <taxon>Arthropoda</taxon>
        <taxon>Myriapoda</taxon>
        <taxon>Chilopoda</taxon>
        <taxon>Pleurostigmophora</taxon>
        <taxon>Geophilomorpha</taxon>
        <taxon>Linotaeniidae</taxon>
        <taxon>Strigamia</taxon>
    </lineage>
</organism>
<feature type="transmembrane region" description="Helical" evidence="12">
    <location>
        <begin position="131"/>
        <end position="148"/>
    </location>
</feature>
<comment type="function">
    <text evidence="10">Mannosyltransferase that operates in the biosynthetic pathway of dolichol-linked oligosaccharides, the glycan precursors employed in protein asparagine (N)-glycosylation. The assembly of dolichol-linked oligosaccharides begins on the cytosolic side of the endoplasmic reticulum membrane and finishes in its lumen. The sequential addition of sugars to dolichol pyrophosphate produces dolichol-linked oligosaccharides containing fourteen sugars, including two GlcNAcs, nine mannoses and three glucoses. Once assembled, the oligosaccharide is transferred from the lipid to nascent proteins by oligosaccharyltransferases. In the lumen of the endoplasmic reticulum, adds the eighth mannose residue in an alpha-1,6 linkage onto Man(7)GlcNAc(2)-PP-dolichol to produce Man(8)GlcNAc(2)-PP-dolichol.</text>
</comment>
<keyword evidence="4 12" id="KW-0328">Glycosyltransferase</keyword>
<keyword evidence="6 12" id="KW-0812">Transmembrane</keyword>
<evidence type="ECO:0000256" key="1">
    <source>
        <dbReference type="ARBA" id="ARBA00004477"/>
    </source>
</evidence>
<evidence type="ECO:0000256" key="12">
    <source>
        <dbReference type="RuleBase" id="RU363075"/>
    </source>
</evidence>
<dbReference type="GO" id="GO:0005789">
    <property type="term" value="C:endoplasmic reticulum membrane"/>
    <property type="evidence" value="ECO:0007669"/>
    <property type="project" value="UniProtKB-SubCell"/>
</dbReference>
<reference evidence="14" key="2">
    <citation type="submission" date="2015-02" db="UniProtKB">
        <authorList>
            <consortium name="EnsemblMetazoa"/>
        </authorList>
    </citation>
    <scope>IDENTIFICATION</scope>
</reference>
<dbReference type="PANTHER" id="PTHR22760">
    <property type="entry name" value="GLYCOSYLTRANSFERASE"/>
    <property type="match status" value="1"/>
</dbReference>
<feature type="transmembrane region" description="Helical" evidence="12">
    <location>
        <begin position="344"/>
        <end position="365"/>
    </location>
</feature>
<keyword evidence="15" id="KW-1185">Reference proteome</keyword>
<feature type="transmembrane region" description="Helical" evidence="12">
    <location>
        <begin position="192"/>
        <end position="210"/>
    </location>
</feature>
<evidence type="ECO:0000256" key="2">
    <source>
        <dbReference type="ARBA" id="ARBA00004922"/>
    </source>
</evidence>
<feature type="transmembrane region" description="Helical" evidence="12">
    <location>
        <begin position="312"/>
        <end position="332"/>
    </location>
</feature>
<proteinExistence type="inferred from homology"/>
<evidence type="ECO:0000256" key="5">
    <source>
        <dbReference type="ARBA" id="ARBA00022679"/>
    </source>
</evidence>
<dbReference type="OMA" id="WWVEVRM"/>
<reference evidence="15" key="1">
    <citation type="submission" date="2011-05" db="EMBL/GenBank/DDBJ databases">
        <authorList>
            <person name="Richards S.R."/>
            <person name="Qu J."/>
            <person name="Jiang H."/>
            <person name="Jhangiani S.N."/>
            <person name="Agravi P."/>
            <person name="Goodspeed R."/>
            <person name="Gross S."/>
            <person name="Mandapat C."/>
            <person name="Jackson L."/>
            <person name="Mathew T."/>
            <person name="Pu L."/>
            <person name="Thornton R."/>
            <person name="Saada N."/>
            <person name="Wilczek-Boney K.B."/>
            <person name="Lee S."/>
            <person name="Kovar C."/>
            <person name="Wu Y."/>
            <person name="Scherer S.E."/>
            <person name="Worley K.C."/>
            <person name="Muzny D.M."/>
            <person name="Gibbs R."/>
        </authorList>
    </citation>
    <scope>NUCLEOTIDE SEQUENCE</scope>
    <source>
        <strain evidence="15">Brora</strain>
    </source>
</reference>
<feature type="transmembrane region" description="Helical" evidence="12">
    <location>
        <begin position="288"/>
        <end position="305"/>
    </location>
</feature>
<keyword evidence="13" id="KW-0732">Signal</keyword>
<dbReference type="InterPro" id="IPR005599">
    <property type="entry name" value="GPI_mannosylTrfase"/>
</dbReference>
<feature type="transmembrane region" description="Helical" evidence="12">
    <location>
        <begin position="259"/>
        <end position="282"/>
    </location>
</feature>
<evidence type="ECO:0000256" key="3">
    <source>
        <dbReference type="ARBA" id="ARBA00007063"/>
    </source>
</evidence>
<feature type="transmembrane region" description="Helical" evidence="12">
    <location>
        <begin position="106"/>
        <end position="125"/>
    </location>
</feature>
<evidence type="ECO:0000256" key="11">
    <source>
        <dbReference type="ARBA" id="ARBA00048899"/>
    </source>
</evidence>
<comment type="subcellular location">
    <subcellularLocation>
        <location evidence="1 12">Endoplasmic reticulum membrane</location>
        <topology evidence="1 12">Multi-pass membrane protein</topology>
    </subcellularLocation>
</comment>
<dbReference type="PANTHER" id="PTHR22760:SF1">
    <property type="entry name" value="DOL-P-MAN:MAN(7)GLCNAC(2)-PP-DOL ALPHA-1,6-MANNOSYLTRANSFERASE"/>
    <property type="match status" value="1"/>
</dbReference>
<protein>
    <recommendedName>
        <fullName evidence="12">Mannosyltransferase</fullName>
        <ecNumber evidence="12">2.4.1.-</ecNumber>
    </recommendedName>
</protein>
<dbReference type="GO" id="GO:0052917">
    <property type="term" value="F:dol-P-Man:Man(7)GlcNAc(2)-PP-Dol alpha-1,6-mannosyltransferase activity"/>
    <property type="evidence" value="ECO:0007669"/>
    <property type="project" value="UniProtKB-EC"/>
</dbReference>
<dbReference type="Proteomes" id="UP000014500">
    <property type="component" value="Unassembled WGS sequence"/>
</dbReference>
<dbReference type="Pfam" id="PF03901">
    <property type="entry name" value="Glyco_transf_22"/>
    <property type="match status" value="2"/>
</dbReference>
<evidence type="ECO:0000256" key="6">
    <source>
        <dbReference type="ARBA" id="ARBA00022692"/>
    </source>
</evidence>
<feature type="signal peptide" evidence="13">
    <location>
        <begin position="1"/>
        <end position="21"/>
    </location>
</feature>
<dbReference type="HOGENOM" id="CLU_008917_0_0_1"/>
<evidence type="ECO:0000313" key="14">
    <source>
        <dbReference type="EnsemblMetazoa" id="SMAR001083-PA"/>
    </source>
</evidence>
<feature type="transmembrane region" description="Helical" evidence="12">
    <location>
        <begin position="51"/>
        <end position="70"/>
    </location>
</feature>
<evidence type="ECO:0000256" key="7">
    <source>
        <dbReference type="ARBA" id="ARBA00022824"/>
    </source>
</evidence>
<dbReference type="GO" id="GO:0006487">
    <property type="term" value="P:protein N-linked glycosylation"/>
    <property type="evidence" value="ECO:0007669"/>
    <property type="project" value="TreeGrafter"/>
</dbReference>
<dbReference type="EMBL" id="JH430315">
    <property type="status" value="NOT_ANNOTATED_CDS"/>
    <property type="molecule type" value="Genomic_DNA"/>
</dbReference>
<evidence type="ECO:0000256" key="10">
    <source>
        <dbReference type="ARBA" id="ARBA00044721"/>
    </source>
</evidence>
<comment type="similarity">
    <text evidence="3 12">Belongs to the glycosyltransferase 22 family.</text>
</comment>
<dbReference type="STRING" id="126957.T1IJL3"/>
<name>T1IJL3_STRMM</name>
<dbReference type="UniPathway" id="UPA00378"/>
<dbReference type="EnsemblMetazoa" id="SMAR001083-RA">
    <property type="protein sequence ID" value="SMAR001083-PA"/>
    <property type="gene ID" value="SMAR001083"/>
</dbReference>
<comment type="catalytic activity">
    <reaction evidence="11">
        <text>an alpha-D-Man-(1-&gt;2)-alpha-D-Man-(1-&gt;2)-alpha-D-Man-(1-&gt;3)-[alpha-D-Man-(1-&gt;2)-alpha-D-Man-(1-&gt;3)-alpha-D-Man-(1-&gt;6)]-beta-D-Man-(1-&gt;4)-beta-D-GlcNAc-(1-&gt;4)-alpha-D-GlcNAc-diphospho-di-trans,poly-cis-dolichol + a di-trans,poly-cis-dolichyl beta-D-mannosyl phosphate = an alpha-D-Man-(1-&gt;2)-alpha-D-Man-(1-&gt;2)-alpha-D-Man-(1-&gt;3)-[alpha-D-Man-(1-&gt;2)-alpha-D-Man-(1-&gt;3)-[alpha-D-Man-(1-&gt;6)]-alpha-D-Man-(1-&gt;6)]-beta-D-Man-(1-&gt;4)-beta-D-GlcNAc-(1-&gt;4)-alpha-D-GlcNAc-diphospho-di-trans,poly-cis-dolichol + a di-trans,poly-cis-dolichyl phosphate + H(+)</text>
        <dbReference type="Rhea" id="RHEA:29535"/>
        <dbReference type="Rhea" id="RHEA-COMP:19498"/>
        <dbReference type="Rhea" id="RHEA-COMP:19501"/>
        <dbReference type="Rhea" id="RHEA-COMP:19518"/>
        <dbReference type="Rhea" id="RHEA-COMP:19519"/>
        <dbReference type="ChEBI" id="CHEBI:15378"/>
        <dbReference type="ChEBI" id="CHEBI:57683"/>
        <dbReference type="ChEBI" id="CHEBI:58211"/>
        <dbReference type="ChEBI" id="CHEBI:132517"/>
        <dbReference type="ChEBI" id="CHEBI:132519"/>
        <dbReference type="EC" id="2.4.1.260"/>
    </reaction>
    <physiologicalReaction direction="left-to-right" evidence="11">
        <dbReference type="Rhea" id="RHEA:29536"/>
    </physiologicalReaction>
</comment>
<evidence type="ECO:0000313" key="15">
    <source>
        <dbReference type="Proteomes" id="UP000014500"/>
    </source>
</evidence>
<feature type="transmembrane region" description="Helical" evidence="12">
    <location>
        <begin position="160"/>
        <end position="180"/>
    </location>
</feature>
<evidence type="ECO:0000256" key="13">
    <source>
        <dbReference type="SAM" id="SignalP"/>
    </source>
</evidence>
<dbReference type="eggNOG" id="KOG2516">
    <property type="taxonomic scope" value="Eukaryota"/>
</dbReference>
<evidence type="ECO:0000256" key="4">
    <source>
        <dbReference type="ARBA" id="ARBA00022676"/>
    </source>
</evidence>
<feature type="chain" id="PRO_5004589843" description="Mannosyltransferase" evidence="13">
    <location>
        <begin position="22"/>
        <end position="505"/>
    </location>
</feature>
<dbReference type="PhylomeDB" id="T1IJL3"/>
<keyword evidence="5" id="KW-0808">Transferase</keyword>
<sequence>METSLLIMAAIHLLVCPFTKVEESFSLQATHDLIFHKYNLTQYDHFQFPGVVPRTFMGPFLLSIFTAPFASFVNKFYVQYIVRAVLGFLVIWSFQKFRQSIKKEFGQAIAAWLVLLTLTQFHFVYYLSRTLPNTFALVFVLLSYHYWFEENHSMLIRTSGIAVLVFRFEVSILLGVILLIELFSGRLTFIEFLKQCVPAGLLTLTLTVLIDSFYWKRILWPEGEFRMGCILISQILPRVICNKYSDLFFLNSSLKTSPLLWYFYSAIPRAMWTSVFFVPVGIFLDRRIRTVVFPAIFFVCCYSLLPHKELRFIVYIFPLLNVAAAKGCHFLFENRAKSRVCQLLAAGTSGHIFMNLCMTSLLLYVSKINYPGGIALQRLHELEPANSYVNVHIDVYSAQTGISKFLELNPHWRYNKTEKLAVGSADMLSFTHLLVEGSSRHSSSIRVYQPTHDILDVINCFSHVKFDYLSFPPVRVYLKTCLFILKRKPGVQANIYRRRMETKSE</sequence>
<keyword evidence="7 12" id="KW-0256">Endoplasmic reticulum</keyword>
<keyword evidence="9 12" id="KW-0472">Membrane</keyword>
<evidence type="ECO:0000256" key="8">
    <source>
        <dbReference type="ARBA" id="ARBA00022989"/>
    </source>
</evidence>
<dbReference type="AlphaFoldDB" id="T1IJL3"/>
<accession>T1IJL3</accession>
<keyword evidence="8 12" id="KW-1133">Transmembrane helix</keyword>